<gene>
    <name evidence="1" type="ORF">PITC_097860</name>
</gene>
<accession>A0A0A2LBV2</accession>
<evidence type="ECO:0000313" key="1">
    <source>
        <dbReference type="EMBL" id="KGO74100.1"/>
    </source>
</evidence>
<dbReference type="AlphaFoldDB" id="A0A0A2LBV2"/>
<proteinExistence type="predicted"/>
<sequence length="77" mass="8871">MTRLGVVLQEVATPPVEIALTPCRDSLRFKSIKGKKIKEINEGSGVWSCDAKLTHWRIWCGVSRRPHYFRKCTVETR</sequence>
<name>A0A0A2LBV2_PENIT</name>
<dbReference type="EMBL" id="JQGA01000712">
    <property type="protein sequence ID" value="KGO74100.1"/>
    <property type="molecule type" value="Genomic_DNA"/>
</dbReference>
<keyword evidence="2" id="KW-1185">Reference proteome</keyword>
<dbReference type="Proteomes" id="UP000030104">
    <property type="component" value="Unassembled WGS sequence"/>
</dbReference>
<reference evidence="1 2" key="1">
    <citation type="journal article" date="2015" name="Mol. Plant Microbe Interact.">
        <title>Genome, transcriptome, and functional analyses of Penicillium expansum provide new insights into secondary metabolism and pathogenicity.</title>
        <authorList>
            <person name="Ballester A.R."/>
            <person name="Marcet-Houben M."/>
            <person name="Levin E."/>
            <person name="Sela N."/>
            <person name="Selma-Lazaro C."/>
            <person name="Carmona L."/>
            <person name="Wisniewski M."/>
            <person name="Droby S."/>
            <person name="Gonzalez-Candelas L."/>
            <person name="Gabaldon T."/>
        </authorList>
    </citation>
    <scope>NUCLEOTIDE SEQUENCE [LARGE SCALE GENOMIC DNA]</scope>
    <source>
        <strain evidence="1 2">PHI-1</strain>
    </source>
</reference>
<comment type="caution">
    <text evidence="1">The sequence shown here is derived from an EMBL/GenBank/DDBJ whole genome shotgun (WGS) entry which is preliminary data.</text>
</comment>
<dbReference type="HOGENOM" id="CLU_2638832_0_0_1"/>
<evidence type="ECO:0000313" key="2">
    <source>
        <dbReference type="Proteomes" id="UP000030104"/>
    </source>
</evidence>
<protein>
    <submittedName>
        <fullName evidence="1">Uncharacterized protein</fullName>
    </submittedName>
</protein>
<organism evidence="1 2">
    <name type="scientific">Penicillium italicum</name>
    <name type="common">Blue mold</name>
    <dbReference type="NCBI Taxonomy" id="40296"/>
    <lineage>
        <taxon>Eukaryota</taxon>
        <taxon>Fungi</taxon>
        <taxon>Dikarya</taxon>
        <taxon>Ascomycota</taxon>
        <taxon>Pezizomycotina</taxon>
        <taxon>Eurotiomycetes</taxon>
        <taxon>Eurotiomycetidae</taxon>
        <taxon>Eurotiales</taxon>
        <taxon>Aspergillaceae</taxon>
        <taxon>Penicillium</taxon>
    </lineage>
</organism>